<dbReference type="SUPFAM" id="SSF51412">
    <property type="entry name" value="Inosine monophosphate dehydrogenase (IMPDH)"/>
    <property type="match status" value="1"/>
</dbReference>
<name>A0A5M8QX64_9BACT</name>
<dbReference type="CDD" id="cd04730">
    <property type="entry name" value="NPD_like"/>
    <property type="match status" value="1"/>
</dbReference>
<evidence type="ECO:0000256" key="5">
    <source>
        <dbReference type="ARBA" id="ARBA00022643"/>
    </source>
</evidence>
<evidence type="ECO:0000256" key="3">
    <source>
        <dbReference type="ARBA" id="ARBA00022575"/>
    </source>
</evidence>
<sequence>MTMSNTGQLMPSCVQLTDMLPVRYPVIQAPMLGVTTPAMVAAIANGGGLGSLPVGGLSPQKTAELIRLTREKTSRPFAVNLFTHAVNAPVDQAQLDAMQAFLKPVHEKLGIPFEHKSVADFSFYHYRDQLEVLLMEKVEIISFTFGILEPDVVELLKSRGCKLIGTATSVREAIMLDLLGVDAIVAQGFEAGGHRGSFLTDEALPQVGLMALLPQIAAAVSVPVIAAGGLYNDQTIKAAFTLGAAGVQLGSIFLACDESAASEVYKEAVISSGDTSTALTKAFSGRWARGIRNGFMEQMEQSGLEIPYYTYQNSLTSAMRTYGQQHNLRDYISLWAGQSAAHARRGKAGEIFLSLIEKLNF</sequence>
<evidence type="ECO:0000313" key="13">
    <source>
        <dbReference type="Proteomes" id="UP000323994"/>
    </source>
</evidence>
<comment type="catalytic activity">
    <reaction evidence="10">
        <text>3 propionate 3-nitronate + 3 O2 + H2O = 3 3-oxopropanoate + 2 nitrate + nitrite + H2O2 + 3 H(+)</text>
        <dbReference type="Rhea" id="RHEA:57332"/>
        <dbReference type="ChEBI" id="CHEBI:15377"/>
        <dbReference type="ChEBI" id="CHEBI:15378"/>
        <dbReference type="ChEBI" id="CHEBI:15379"/>
        <dbReference type="ChEBI" id="CHEBI:16240"/>
        <dbReference type="ChEBI" id="CHEBI:16301"/>
        <dbReference type="ChEBI" id="CHEBI:17632"/>
        <dbReference type="ChEBI" id="CHEBI:33190"/>
        <dbReference type="ChEBI" id="CHEBI:136067"/>
    </reaction>
</comment>
<dbReference type="PANTHER" id="PTHR42747">
    <property type="entry name" value="NITRONATE MONOOXYGENASE-RELATED"/>
    <property type="match status" value="1"/>
</dbReference>
<comment type="cofactor">
    <cofactor evidence="1">
        <name>FMN</name>
        <dbReference type="ChEBI" id="CHEBI:58210"/>
    </cofactor>
</comment>
<keyword evidence="13" id="KW-1185">Reference proteome</keyword>
<evidence type="ECO:0000256" key="10">
    <source>
        <dbReference type="ARBA" id="ARBA00049401"/>
    </source>
</evidence>
<keyword evidence="5" id="KW-0288">FMN</keyword>
<evidence type="ECO:0000256" key="6">
    <source>
        <dbReference type="ARBA" id="ARBA00022741"/>
    </source>
</evidence>
<gene>
    <name evidence="12" type="ORF">FEM33_13975</name>
</gene>
<dbReference type="GO" id="GO:0009636">
    <property type="term" value="P:response to toxic substance"/>
    <property type="evidence" value="ECO:0007669"/>
    <property type="project" value="UniProtKB-KW"/>
</dbReference>
<dbReference type="Gene3D" id="3.20.20.70">
    <property type="entry name" value="Aldolase class I"/>
    <property type="match status" value="1"/>
</dbReference>
<keyword evidence="4" id="KW-0285">Flavoprotein</keyword>
<reference evidence="12 13" key="1">
    <citation type="submission" date="2019-05" db="EMBL/GenBank/DDBJ databases">
        <authorList>
            <person name="Qu J.-H."/>
        </authorList>
    </citation>
    <scope>NUCLEOTIDE SEQUENCE [LARGE SCALE GENOMIC DNA]</scope>
    <source>
        <strain evidence="12 13">NS28</strain>
    </source>
</reference>
<evidence type="ECO:0000256" key="2">
    <source>
        <dbReference type="ARBA" id="ARBA00009881"/>
    </source>
</evidence>
<evidence type="ECO:0000256" key="7">
    <source>
        <dbReference type="ARBA" id="ARBA00023002"/>
    </source>
</evidence>
<evidence type="ECO:0000256" key="9">
    <source>
        <dbReference type="ARBA" id="ARBA00031155"/>
    </source>
</evidence>
<dbReference type="GO" id="GO:0000166">
    <property type="term" value="F:nucleotide binding"/>
    <property type="evidence" value="ECO:0007669"/>
    <property type="project" value="UniProtKB-KW"/>
</dbReference>
<keyword evidence="6" id="KW-0547">Nucleotide-binding</keyword>
<keyword evidence="8" id="KW-0503">Monooxygenase</keyword>
<protein>
    <recommendedName>
        <fullName evidence="11">Nitronate monooxygenase</fullName>
    </recommendedName>
    <alternativeName>
        <fullName evidence="9">Propionate 3-nitronate monooxygenase</fullName>
    </alternativeName>
</protein>
<accession>A0A5M8QX64</accession>
<comment type="caution">
    <text evidence="12">The sequence shown here is derived from an EMBL/GenBank/DDBJ whole genome shotgun (WGS) entry which is preliminary data.</text>
</comment>
<keyword evidence="3" id="KW-0216">Detoxification</keyword>
<dbReference type="EMBL" id="VBSN01000038">
    <property type="protein sequence ID" value="KAA6439364.1"/>
    <property type="molecule type" value="Genomic_DNA"/>
</dbReference>
<evidence type="ECO:0000313" key="12">
    <source>
        <dbReference type="EMBL" id="KAA6439364.1"/>
    </source>
</evidence>
<evidence type="ECO:0000256" key="8">
    <source>
        <dbReference type="ARBA" id="ARBA00023033"/>
    </source>
</evidence>
<keyword evidence="7" id="KW-0560">Oxidoreductase</keyword>
<dbReference type="AlphaFoldDB" id="A0A5M8QX64"/>
<dbReference type="Proteomes" id="UP000323994">
    <property type="component" value="Unassembled WGS sequence"/>
</dbReference>
<organism evidence="12 13">
    <name type="scientific">Dyadobacter flavalbus</name>
    <dbReference type="NCBI Taxonomy" id="2579942"/>
    <lineage>
        <taxon>Bacteria</taxon>
        <taxon>Pseudomonadati</taxon>
        <taxon>Bacteroidota</taxon>
        <taxon>Cytophagia</taxon>
        <taxon>Cytophagales</taxon>
        <taxon>Spirosomataceae</taxon>
        <taxon>Dyadobacter</taxon>
    </lineage>
</organism>
<dbReference type="PANTHER" id="PTHR42747:SF3">
    <property type="entry name" value="NITRONATE MONOOXYGENASE-RELATED"/>
    <property type="match status" value="1"/>
</dbReference>
<dbReference type="Pfam" id="PF03060">
    <property type="entry name" value="NMO"/>
    <property type="match status" value="1"/>
</dbReference>
<evidence type="ECO:0000256" key="4">
    <source>
        <dbReference type="ARBA" id="ARBA00022630"/>
    </source>
</evidence>
<dbReference type="InterPro" id="IPR004136">
    <property type="entry name" value="NMO"/>
</dbReference>
<dbReference type="FunFam" id="3.20.20.70:FF:000154">
    <property type="entry name" value="Probable nitronate monooxygenase"/>
    <property type="match status" value="1"/>
</dbReference>
<dbReference type="InterPro" id="IPR013785">
    <property type="entry name" value="Aldolase_TIM"/>
</dbReference>
<comment type="similarity">
    <text evidence="2">Belongs to the nitronate monooxygenase family. NMO class I subfamily.</text>
</comment>
<evidence type="ECO:0000256" key="11">
    <source>
        <dbReference type="ARBA" id="ARBA00067136"/>
    </source>
</evidence>
<proteinExistence type="inferred from homology"/>
<dbReference type="GO" id="GO:0018580">
    <property type="term" value="F:nitronate monooxygenase activity"/>
    <property type="evidence" value="ECO:0007669"/>
    <property type="project" value="InterPro"/>
</dbReference>
<evidence type="ECO:0000256" key="1">
    <source>
        <dbReference type="ARBA" id="ARBA00001917"/>
    </source>
</evidence>